<proteinExistence type="predicted"/>
<comment type="caution">
    <text evidence="2">The sequence shown here is derived from an EMBL/GenBank/DDBJ whole genome shotgun (WGS) entry which is preliminary data.</text>
</comment>
<dbReference type="AlphaFoldDB" id="A0A8T0HLN1"/>
<dbReference type="EMBL" id="CM026426">
    <property type="protein sequence ID" value="KAG0571588.1"/>
    <property type="molecule type" value="Genomic_DNA"/>
</dbReference>
<keyword evidence="3" id="KW-1185">Reference proteome</keyword>
<organism evidence="2 3">
    <name type="scientific">Ceratodon purpureus</name>
    <name type="common">Fire moss</name>
    <name type="synonym">Dicranum purpureum</name>
    <dbReference type="NCBI Taxonomy" id="3225"/>
    <lineage>
        <taxon>Eukaryota</taxon>
        <taxon>Viridiplantae</taxon>
        <taxon>Streptophyta</taxon>
        <taxon>Embryophyta</taxon>
        <taxon>Bryophyta</taxon>
        <taxon>Bryophytina</taxon>
        <taxon>Bryopsida</taxon>
        <taxon>Dicranidae</taxon>
        <taxon>Pseudoditrichales</taxon>
        <taxon>Ditrichaceae</taxon>
        <taxon>Ceratodon</taxon>
    </lineage>
</organism>
<keyword evidence="1" id="KW-0732">Signal</keyword>
<evidence type="ECO:0000313" key="2">
    <source>
        <dbReference type="EMBL" id="KAG0571588.1"/>
    </source>
</evidence>
<name>A0A8T0HLN1_CERPU</name>
<reference evidence="2" key="1">
    <citation type="submission" date="2020-06" db="EMBL/GenBank/DDBJ databases">
        <title>WGS assembly of Ceratodon purpureus strain R40.</title>
        <authorList>
            <person name="Carey S.B."/>
            <person name="Jenkins J."/>
            <person name="Shu S."/>
            <person name="Lovell J.T."/>
            <person name="Sreedasyam A."/>
            <person name="Maumus F."/>
            <person name="Tiley G.P."/>
            <person name="Fernandez-Pozo N."/>
            <person name="Barry K."/>
            <person name="Chen C."/>
            <person name="Wang M."/>
            <person name="Lipzen A."/>
            <person name="Daum C."/>
            <person name="Saski C.A."/>
            <person name="Payton A.C."/>
            <person name="Mcbreen J.C."/>
            <person name="Conrad R.E."/>
            <person name="Kollar L.M."/>
            <person name="Olsson S."/>
            <person name="Huttunen S."/>
            <person name="Landis J.B."/>
            <person name="Wickett N.J."/>
            <person name="Johnson M.G."/>
            <person name="Rensing S.A."/>
            <person name="Grimwood J."/>
            <person name="Schmutz J."/>
            <person name="Mcdaniel S.F."/>
        </authorList>
    </citation>
    <scope>NUCLEOTIDE SEQUENCE</scope>
    <source>
        <strain evidence="2">R40</strain>
    </source>
</reference>
<feature type="chain" id="PRO_5035914257" description="Secreted protein" evidence="1">
    <location>
        <begin position="31"/>
        <end position="90"/>
    </location>
</feature>
<dbReference type="Proteomes" id="UP000822688">
    <property type="component" value="Chromosome V"/>
</dbReference>
<sequence length="90" mass="9941">MRSLALAAEHHISLWRRSLLVRCFAMLTSGWSSQVAATSASLTRSNQLSFYSIGDSVVASSSWTRMRLVLYGISPPNVDGHEHNCGRYLA</sequence>
<feature type="signal peptide" evidence="1">
    <location>
        <begin position="1"/>
        <end position="30"/>
    </location>
</feature>
<gene>
    <name evidence="2" type="ORF">KC19_VG024800</name>
</gene>
<protein>
    <recommendedName>
        <fullName evidence="4">Secreted protein</fullName>
    </recommendedName>
</protein>
<evidence type="ECO:0000256" key="1">
    <source>
        <dbReference type="SAM" id="SignalP"/>
    </source>
</evidence>
<evidence type="ECO:0008006" key="4">
    <source>
        <dbReference type="Google" id="ProtNLM"/>
    </source>
</evidence>
<accession>A0A8T0HLN1</accession>
<evidence type="ECO:0000313" key="3">
    <source>
        <dbReference type="Proteomes" id="UP000822688"/>
    </source>
</evidence>